<dbReference type="Proteomes" id="UP000298551">
    <property type="component" value="Chromosome"/>
</dbReference>
<dbReference type="AlphaFoldDB" id="A0A4D6X7C8"/>
<evidence type="ECO:0000313" key="1">
    <source>
        <dbReference type="EMBL" id="QCI10591.1"/>
    </source>
</evidence>
<dbReference type="EMBL" id="CP039371">
    <property type="protein sequence ID" value="QCI10591.1"/>
    <property type="molecule type" value="Genomic_DNA"/>
</dbReference>
<accession>A0A4D6X7C8</accession>
<organism evidence="1 2">
    <name type="scientific">Pseudomonas putida</name>
    <name type="common">Arthrobacter siderocapsulatus</name>
    <dbReference type="NCBI Taxonomy" id="303"/>
    <lineage>
        <taxon>Bacteria</taxon>
        <taxon>Pseudomonadati</taxon>
        <taxon>Pseudomonadota</taxon>
        <taxon>Gammaproteobacteria</taxon>
        <taxon>Pseudomonadales</taxon>
        <taxon>Pseudomonadaceae</taxon>
        <taxon>Pseudomonas</taxon>
    </lineage>
</organism>
<evidence type="ECO:0000313" key="2">
    <source>
        <dbReference type="Proteomes" id="UP000298551"/>
    </source>
</evidence>
<dbReference type="RefSeq" id="WP_111533185.1">
    <property type="nucleotide sequence ID" value="NZ_CP039371.1"/>
</dbReference>
<dbReference type="OrthoDB" id="6400310at2"/>
<gene>
    <name evidence="1" type="ORF">E6B08_03820</name>
</gene>
<name>A0A4D6X7C8_PSEPU</name>
<proteinExistence type="predicted"/>
<sequence length="203" mass="22566">MNWDEGKAIQTASIENTRKLLLAIIATPSKYLENTEIRDALISQASLARLDLRTSIEDEPIYITPISLNTFKQRSEERMPGGFSAIDSLRKNAALAIRKEEQRPPPAKNNRTREAILEQLAEANLSLDVHKRANLILLQTLSDVRSKLDGVVSAQDEVTRKIRAAEILKRITAITSLNPAMYQIPPIQKASVVSIAAKGKKDD</sequence>
<protein>
    <submittedName>
        <fullName evidence="1">Uncharacterized protein</fullName>
    </submittedName>
</protein>
<reference evidence="2" key="1">
    <citation type="submission" date="2019-04" db="EMBL/GenBank/DDBJ databases">
        <title>Genome sequence of Pseudomonas putida 1290, an auxin catabolizing strain.</title>
        <authorList>
            <person name="Laird T.S."/>
            <person name="Leveau J.H.J."/>
        </authorList>
    </citation>
    <scope>NUCLEOTIDE SEQUENCE [LARGE SCALE GENOMIC DNA]</scope>
    <source>
        <strain evidence="2">1290</strain>
    </source>
</reference>